<feature type="modified residue" description="4-aspartylphosphate" evidence="6">
    <location>
        <position position="1090"/>
    </location>
</feature>
<organism evidence="11 12">
    <name type="scientific">Lacunisphaera limnophila</name>
    <dbReference type="NCBI Taxonomy" id="1838286"/>
    <lineage>
        <taxon>Bacteria</taxon>
        <taxon>Pseudomonadati</taxon>
        <taxon>Verrucomicrobiota</taxon>
        <taxon>Opitutia</taxon>
        <taxon>Opitutales</taxon>
        <taxon>Opitutaceae</taxon>
        <taxon>Lacunisphaera</taxon>
    </lineage>
</organism>
<keyword evidence="7" id="KW-0175">Coiled coil</keyword>
<evidence type="ECO:0000256" key="4">
    <source>
        <dbReference type="ARBA" id="ARBA00022679"/>
    </source>
</evidence>
<dbReference type="CDD" id="cd16922">
    <property type="entry name" value="HATPase_EvgS-ArcB-TorS-like"/>
    <property type="match status" value="1"/>
</dbReference>
<feature type="chain" id="PRO_5009105140" description="histidine kinase" evidence="8">
    <location>
        <begin position="24"/>
        <end position="1286"/>
    </location>
</feature>
<dbReference type="Proteomes" id="UP000095228">
    <property type="component" value="Chromosome"/>
</dbReference>
<protein>
    <recommendedName>
        <fullName evidence="2">histidine kinase</fullName>
        <ecNumber evidence="2">2.7.13.3</ecNumber>
    </recommendedName>
</protein>
<dbReference type="InterPro" id="IPR001789">
    <property type="entry name" value="Sig_transdc_resp-reg_receiver"/>
</dbReference>
<dbReference type="PANTHER" id="PTHR43047">
    <property type="entry name" value="TWO-COMPONENT HISTIDINE PROTEIN KINASE"/>
    <property type="match status" value="1"/>
</dbReference>
<dbReference type="Gene3D" id="3.40.50.2300">
    <property type="match status" value="1"/>
</dbReference>
<dbReference type="PANTHER" id="PTHR43047:SF69">
    <property type="entry name" value="HISTIDINE KINASE CONTAINING CHEY-HOMOLOGOUS RECEIVER DOMAIN-RELATED"/>
    <property type="match status" value="1"/>
</dbReference>
<dbReference type="Pfam" id="PF02518">
    <property type="entry name" value="HATPase_c"/>
    <property type="match status" value="1"/>
</dbReference>
<evidence type="ECO:0000256" key="2">
    <source>
        <dbReference type="ARBA" id="ARBA00012438"/>
    </source>
</evidence>
<feature type="domain" description="Response regulatory" evidence="10">
    <location>
        <begin position="1041"/>
        <end position="1158"/>
    </location>
</feature>
<keyword evidence="4 11" id="KW-0808">Transferase</keyword>
<dbReference type="Pfam" id="PF00512">
    <property type="entry name" value="HisKA"/>
    <property type="match status" value="1"/>
</dbReference>
<evidence type="ECO:0000256" key="6">
    <source>
        <dbReference type="PROSITE-ProRule" id="PRU00169"/>
    </source>
</evidence>
<dbReference type="Gene3D" id="1.10.287.130">
    <property type="match status" value="1"/>
</dbReference>
<dbReference type="InterPro" id="IPR003594">
    <property type="entry name" value="HATPase_dom"/>
</dbReference>
<dbReference type="InterPro" id="IPR036097">
    <property type="entry name" value="HisK_dim/P_sf"/>
</dbReference>
<dbReference type="Gene3D" id="2.60.40.10">
    <property type="entry name" value="Immunoglobulins"/>
    <property type="match status" value="1"/>
</dbReference>
<dbReference type="Gene3D" id="1.20.120.160">
    <property type="entry name" value="HPT domain"/>
    <property type="match status" value="1"/>
</dbReference>
<evidence type="ECO:0000256" key="5">
    <source>
        <dbReference type="ARBA" id="ARBA00022777"/>
    </source>
</evidence>
<keyword evidence="3 6" id="KW-0597">Phosphoprotein</keyword>
<evidence type="ECO:0000313" key="12">
    <source>
        <dbReference type="Proteomes" id="UP000095228"/>
    </source>
</evidence>
<dbReference type="SUPFAM" id="SSF55874">
    <property type="entry name" value="ATPase domain of HSP90 chaperone/DNA topoisomerase II/histidine kinase"/>
    <property type="match status" value="1"/>
</dbReference>
<gene>
    <name evidence="11" type="primary">rpfC_3</name>
    <name evidence="11" type="ORF">Verru16b_00831</name>
</gene>
<evidence type="ECO:0000256" key="1">
    <source>
        <dbReference type="ARBA" id="ARBA00000085"/>
    </source>
</evidence>
<dbReference type="PROSITE" id="PS50109">
    <property type="entry name" value="HIS_KIN"/>
    <property type="match status" value="1"/>
</dbReference>
<reference evidence="11 12" key="1">
    <citation type="submission" date="2016-06" db="EMBL/GenBank/DDBJ databases">
        <title>Three novel species with peptidoglycan cell walls form the new genus Lacunisphaera gen. nov. in the family Opitutaceae of the verrucomicrobial subdivision 4.</title>
        <authorList>
            <person name="Rast P."/>
            <person name="Gloeckner I."/>
            <person name="Jogler M."/>
            <person name="Boedeker C."/>
            <person name="Jeske O."/>
            <person name="Wiegand S."/>
            <person name="Reinhardt R."/>
            <person name="Schumann P."/>
            <person name="Rohde M."/>
            <person name="Spring S."/>
            <person name="Gloeckner F.O."/>
            <person name="Jogler C."/>
        </authorList>
    </citation>
    <scope>NUCLEOTIDE SEQUENCE [LARGE SCALE GENOMIC DNA]</scope>
    <source>
        <strain evidence="11 12">IG16b</strain>
    </source>
</reference>
<dbReference type="GO" id="GO:0000155">
    <property type="term" value="F:phosphorelay sensor kinase activity"/>
    <property type="evidence" value="ECO:0007669"/>
    <property type="project" value="InterPro"/>
</dbReference>
<dbReference type="InterPro" id="IPR013783">
    <property type="entry name" value="Ig-like_fold"/>
</dbReference>
<feature type="signal peptide" evidence="8">
    <location>
        <begin position="1"/>
        <end position="23"/>
    </location>
</feature>
<feature type="domain" description="Histidine kinase" evidence="9">
    <location>
        <begin position="803"/>
        <end position="1024"/>
    </location>
</feature>
<dbReference type="SMART" id="SM00388">
    <property type="entry name" value="HisKA"/>
    <property type="match status" value="1"/>
</dbReference>
<evidence type="ECO:0000313" key="11">
    <source>
        <dbReference type="EMBL" id="AOS43773.1"/>
    </source>
</evidence>
<dbReference type="InterPro" id="IPR003661">
    <property type="entry name" value="HisK_dim/P_dom"/>
</dbReference>
<dbReference type="EC" id="2.7.13.3" evidence="2"/>
<dbReference type="SUPFAM" id="SSF47226">
    <property type="entry name" value="Histidine-containing phosphotransfer domain, HPT domain"/>
    <property type="match status" value="1"/>
</dbReference>
<dbReference type="CDD" id="cd17546">
    <property type="entry name" value="REC_hyHK_CKI1_RcsC-like"/>
    <property type="match status" value="1"/>
</dbReference>
<keyword evidence="8" id="KW-0732">Signal</keyword>
<dbReference type="Gene3D" id="2.130.10.10">
    <property type="entry name" value="YVTN repeat-like/Quinoprotein amine dehydrogenase"/>
    <property type="match status" value="2"/>
</dbReference>
<feature type="coiled-coil region" evidence="7">
    <location>
        <begin position="1191"/>
        <end position="1218"/>
    </location>
</feature>
<keyword evidence="5" id="KW-0418">Kinase</keyword>
<name>A0A1D8AS98_9BACT</name>
<dbReference type="RefSeq" id="WP_069961100.1">
    <property type="nucleotide sequence ID" value="NZ_CP016094.1"/>
</dbReference>
<dbReference type="GO" id="GO:0009927">
    <property type="term" value="F:histidine phosphotransfer kinase activity"/>
    <property type="evidence" value="ECO:0007669"/>
    <property type="project" value="TreeGrafter"/>
</dbReference>
<keyword evidence="12" id="KW-1185">Reference proteome</keyword>
<dbReference type="SMART" id="SM00387">
    <property type="entry name" value="HATPase_c"/>
    <property type="match status" value="1"/>
</dbReference>
<dbReference type="InterPro" id="IPR036890">
    <property type="entry name" value="HATPase_C_sf"/>
</dbReference>
<dbReference type="STRING" id="1838286.Verru16b_00831"/>
<dbReference type="SUPFAM" id="SSF63829">
    <property type="entry name" value="Calcium-dependent phosphotriesterase"/>
    <property type="match status" value="1"/>
</dbReference>
<dbReference type="OrthoDB" id="175932at2"/>
<dbReference type="PATRIC" id="fig|1838286.3.peg.836"/>
<dbReference type="FunFam" id="3.30.565.10:FF:000010">
    <property type="entry name" value="Sensor histidine kinase RcsC"/>
    <property type="match status" value="1"/>
</dbReference>
<dbReference type="Gene3D" id="3.30.565.10">
    <property type="entry name" value="Histidine kinase-like ATPase, C-terminal domain"/>
    <property type="match status" value="1"/>
</dbReference>
<dbReference type="InterPro" id="IPR005467">
    <property type="entry name" value="His_kinase_dom"/>
</dbReference>
<sequence>MRAPPPFLFACACLTLGWGPASGSWLDPTVGMPWLEQHSARSMGTDASALCIAEDPLGRLLVGSIGLHVHDGSAWQTHPAGNDAVVRVFKFGRDGRIWVGAINELGYFTEPTVGHFQYHSLLDQLPENERQIGDLWGLGLVGSQVYFIGRNKLYRWDGTAFHISAFPGTSRLFPLQRGQEAWLHHRESGLYRLTESGPQLEYDRARLPDSGILGLYDSPQGLVLVSSAGFYLAQEGSRRIFSDEANRFVMDNRLAGYALLPDGRHVISTVNGGLMILSAEGRIQRTLDHRDHPAIGVVLSMWVRPDGLLWCASQDGVFRLDPSGQVTVFHARNGLEGGILDLDQHADQFYVITTAGTHRLTPGGVLPARFVREPRLTKTYTTLRIHGDGLLLGRHGGIDFFSGPTIRPLYPLEAKGVYHIMPSRQPRGSYVLSEGDALVRLHPGDDGTFTRSPFGTIPDFAKALIEDTRGQIWTSTVGLGALVTNPATGQTTPVIDPDTGQSLRGQISISANDSDLLVFTSGRVLRAEADGTNLRSLLALPDIAPTTSLSLEGQRTALVAFRRPGVSSATSWSQGLARLTLDEAGRATWEELDVPALESIGGGRALMVRRENGRPILWVGGSGGLLRLDYDAVRPQQAPPVPSIRLDDRASGAPAGDRVNEFPFHGHQLNFRVFTGDPARNTGWLVQVRLGQNGSEWSAATTRRTHEFSHLSEGTYRFEARTVNAAGQTSEPAGFTFRILPPWYRSPAAYAGYAFALALALALTIRWRERRILAQNERLETQVQERTAALMKANATKDEFLASISHEIRNPMNGIIGLADSLPSTLLDPVSQHKFGLLRDCADHLSSLLEDLLDFSRLQAGGIELNMAPFDLPALVDTVTALTAGDSEKYRIPVEMAISPGVPRRLQGDARRIRQILVNLVGNALKFSGRGKVEVTIWCQPADAGRTEVIFAVADEGPGIAAEDQKKLFQRFERGAAARGDRVPGTGLGLALCKGYADKMGGRIWVESEPGRGSCFYFSAPFEPVAVDRPVTRPAGAPGRPALVVDDQEYNRIVLTDLLDRLGFEARSTGDGNEALALADREAFALIFLDYDLPGRSGPEVARGIRALRGGSARAAVFATTAFNTHEKQRQCLDAGMDFFLSKPVTLERLRRTLTLAGLIAEPPPPPGTPPPADGLGNLRLLAAKKQVAFGEELARYLAELQAEVANLTDAVQREHARDAAHHAHLLCGRCSFIHEHRLEQAMRRIEQTATKERWPEAARLCAELPVLVSELHLRLAFAGLAARPA</sequence>
<dbReference type="SUPFAM" id="SSF47384">
    <property type="entry name" value="Homodimeric domain of signal transducing histidine kinase"/>
    <property type="match status" value="1"/>
</dbReference>
<evidence type="ECO:0000256" key="7">
    <source>
        <dbReference type="SAM" id="Coils"/>
    </source>
</evidence>
<evidence type="ECO:0000256" key="8">
    <source>
        <dbReference type="SAM" id="SignalP"/>
    </source>
</evidence>
<dbReference type="SUPFAM" id="SSF52172">
    <property type="entry name" value="CheY-like"/>
    <property type="match status" value="1"/>
</dbReference>
<dbReference type="InterPro" id="IPR036641">
    <property type="entry name" value="HPT_dom_sf"/>
</dbReference>
<dbReference type="CDD" id="cd00082">
    <property type="entry name" value="HisKA"/>
    <property type="match status" value="1"/>
</dbReference>
<evidence type="ECO:0000259" key="10">
    <source>
        <dbReference type="PROSITE" id="PS50110"/>
    </source>
</evidence>
<evidence type="ECO:0000256" key="3">
    <source>
        <dbReference type="ARBA" id="ARBA00022553"/>
    </source>
</evidence>
<dbReference type="InterPro" id="IPR011006">
    <property type="entry name" value="CheY-like_superfamily"/>
</dbReference>
<dbReference type="InterPro" id="IPR004358">
    <property type="entry name" value="Sig_transdc_His_kin-like_C"/>
</dbReference>
<dbReference type="Pfam" id="PF00072">
    <property type="entry name" value="Response_reg"/>
    <property type="match status" value="1"/>
</dbReference>
<accession>A0A1D8AS98</accession>
<dbReference type="InterPro" id="IPR015943">
    <property type="entry name" value="WD40/YVTN_repeat-like_dom_sf"/>
</dbReference>
<proteinExistence type="predicted"/>
<comment type="catalytic activity">
    <reaction evidence="1">
        <text>ATP + protein L-histidine = ADP + protein N-phospho-L-histidine.</text>
        <dbReference type="EC" id="2.7.13.3"/>
    </reaction>
</comment>
<dbReference type="GO" id="GO:0005886">
    <property type="term" value="C:plasma membrane"/>
    <property type="evidence" value="ECO:0007669"/>
    <property type="project" value="TreeGrafter"/>
</dbReference>
<evidence type="ECO:0000259" key="9">
    <source>
        <dbReference type="PROSITE" id="PS50109"/>
    </source>
</evidence>
<dbReference type="PRINTS" id="PR00344">
    <property type="entry name" value="BCTRLSENSOR"/>
</dbReference>
<dbReference type="KEGG" id="obg:Verru16b_00831"/>
<dbReference type="EMBL" id="CP016094">
    <property type="protein sequence ID" value="AOS43773.1"/>
    <property type="molecule type" value="Genomic_DNA"/>
</dbReference>
<dbReference type="SMART" id="SM00448">
    <property type="entry name" value="REC"/>
    <property type="match status" value="1"/>
</dbReference>
<dbReference type="PROSITE" id="PS50110">
    <property type="entry name" value="RESPONSE_REGULATORY"/>
    <property type="match status" value="1"/>
</dbReference>